<dbReference type="InterPro" id="IPR051217">
    <property type="entry name" value="Insect_Cuticle_Struc_Prot"/>
</dbReference>
<dbReference type="PhylomeDB" id="T1JMD4"/>
<proteinExistence type="predicted"/>
<organism evidence="4 5">
    <name type="scientific">Strigamia maritima</name>
    <name type="common">European centipede</name>
    <name type="synonym">Geophilus maritimus</name>
    <dbReference type="NCBI Taxonomy" id="126957"/>
    <lineage>
        <taxon>Eukaryota</taxon>
        <taxon>Metazoa</taxon>
        <taxon>Ecdysozoa</taxon>
        <taxon>Arthropoda</taxon>
        <taxon>Myriapoda</taxon>
        <taxon>Chilopoda</taxon>
        <taxon>Pleurostigmophora</taxon>
        <taxon>Geophilomorpha</taxon>
        <taxon>Linotaeniidae</taxon>
        <taxon>Strigamia</taxon>
    </lineage>
</organism>
<dbReference type="InterPro" id="IPR000618">
    <property type="entry name" value="Insect_cuticle"/>
</dbReference>
<keyword evidence="1 2" id="KW-0193">Cuticle</keyword>
<feature type="chain" id="PRO_5004579797" description="Cuticle protein" evidence="3">
    <location>
        <begin position="20"/>
        <end position="119"/>
    </location>
</feature>
<dbReference type="Proteomes" id="UP000014500">
    <property type="component" value="Unassembled WGS sequence"/>
</dbReference>
<protein>
    <recommendedName>
        <fullName evidence="6">Cuticle protein</fullName>
    </recommendedName>
</protein>
<reference evidence="4" key="2">
    <citation type="submission" date="2015-02" db="UniProtKB">
        <authorList>
            <consortium name="EnsemblMetazoa"/>
        </authorList>
    </citation>
    <scope>IDENTIFICATION</scope>
</reference>
<dbReference type="EnsemblMetazoa" id="SMAR015014-RA">
    <property type="protein sequence ID" value="SMAR015014-PA"/>
    <property type="gene ID" value="SMAR015014"/>
</dbReference>
<name>T1JMD4_STRMM</name>
<evidence type="ECO:0000256" key="1">
    <source>
        <dbReference type="ARBA" id="ARBA00022460"/>
    </source>
</evidence>
<reference evidence="5" key="1">
    <citation type="submission" date="2011-05" db="EMBL/GenBank/DDBJ databases">
        <authorList>
            <person name="Richards S.R."/>
            <person name="Qu J."/>
            <person name="Jiang H."/>
            <person name="Jhangiani S.N."/>
            <person name="Agravi P."/>
            <person name="Goodspeed R."/>
            <person name="Gross S."/>
            <person name="Mandapat C."/>
            <person name="Jackson L."/>
            <person name="Mathew T."/>
            <person name="Pu L."/>
            <person name="Thornton R."/>
            <person name="Saada N."/>
            <person name="Wilczek-Boney K.B."/>
            <person name="Lee S."/>
            <person name="Kovar C."/>
            <person name="Wu Y."/>
            <person name="Scherer S.E."/>
            <person name="Worley K.C."/>
            <person name="Muzny D.M."/>
            <person name="Gibbs R."/>
        </authorList>
    </citation>
    <scope>NUCLEOTIDE SEQUENCE</scope>
    <source>
        <strain evidence="5">Brora</strain>
    </source>
</reference>
<dbReference type="HOGENOM" id="CLU_2064386_0_0_1"/>
<accession>T1JMD4</accession>
<dbReference type="GO" id="GO:0042302">
    <property type="term" value="F:structural constituent of cuticle"/>
    <property type="evidence" value="ECO:0007669"/>
    <property type="project" value="UniProtKB-UniRule"/>
</dbReference>
<dbReference type="PANTHER" id="PTHR12236:SF46">
    <property type="entry name" value="CUTICULAR PROTEIN 30B-RELATED"/>
    <property type="match status" value="1"/>
</dbReference>
<dbReference type="GO" id="GO:0005615">
    <property type="term" value="C:extracellular space"/>
    <property type="evidence" value="ECO:0007669"/>
    <property type="project" value="TreeGrafter"/>
</dbReference>
<keyword evidence="5" id="KW-1185">Reference proteome</keyword>
<evidence type="ECO:0000313" key="4">
    <source>
        <dbReference type="EnsemblMetazoa" id="SMAR015014-PA"/>
    </source>
</evidence>
<feature type="signal peptide" evidence="3">
    <location>
        <begin position="1"/>
        <end position="19"/>
    </location>
</feature>
<evidence type="ECO:0000256" key="2">
    <source>
        <dbReference type="PROSITE-ProRule" id="PRU00497"/>
    </source>
</evidence>
<dbReference type="EMBL" id="JH431533">
    <property type="status" value="NOT_ANNOTATED_CDS"/>
    <property type="molecule type" value="Genomic_DNA"/>
</dbReference>
<dbReference type="Pfam" id="PF00379">
    <property type="entry name" value="Chitin_bind_4"/>
    <property type="match status" value="1"/>
</dbReference>
<evidence type="ECO:0000313" key="5">
    <source>
        <dbReference type="Proteomes" id="UP000014500"/>
    </source>
</evidence>
<keyword evidence="3" id="KW-0732">Signal</keyword>
<dbReference type="PROSITE" id="PS51155">
    <property type="entry name" value="CHIT_BIND_RR_2"/>
    <property type="match status" value="1"/>
</dbReference>
<evidence type="ECO:0008006" key="6">
    <source>
        <dbReference type="Google" id="ProtNLM"/>
    </source>
</evidence>
<dbReference type="AlphaFoldDB" id="T1JMD4"/>
<dbReference type="GO" id="GO:0031012">
    <property type="term" value="C:extracellular matrix"/>
    <property type="evidence" value="ECO:0007669"/>
    <property type="project" value="TreeGrafter"/>
</dbReference>
<evidence type="ECO:0000256" key="3">
    <source>
        <dbReference type="SAM" id="SignalP"/>
    </source>
</evidence>
<dbReference type="PANTHER" id="PTHR12236">
    <property type="entry name" value="STRUCTURAL CONTITUENT OF CUTICLE"/>
    <property type="match status" value="1"/>
</dbReference>
<sequence length="119" mass="12872">MAFSQVLVSFVILATIASAMPGGHGGAHRDIHHSQHDDGTFKFGYNVADHVTGDHHGRSETGHGGHQVSGHYYLGDPYGFVRSVEYHAGDHGGTHQIIRGSPYGLYVHSPFYSIIPKGH</sequence>